<dbReference type="AlphaFoldDB" id="A0A1F7Z0A5"/>
<comment type="caution">
    <text evidence="2">The sequence shown here is derived from an EMBL/GenBank/DDBJ whole genome shotgun (WGS) entry which is preliminary data.</text>
</comment>
<keyword evidence="1" id="KW-0472">Membrane</keyword>
<proteinExistence type="predicted"/>
<reference evidence="2 3" key="1">
    <citation type="journal article" date="2016" name="Nat. Commun.">
        <title>Thousands of microbial genomes shed light on interconnected biogeochemical processes in an aquifer system.</title>
        <authorList>
            <person name="Anantharaman K."/>
            <person name="Brown C.T."/>
            <person name="Hug L.A."/>
            <person name="Sharon I."/>
            <person name="Castelle C.J."/>
            <person name="Probst A.J."/>
            <person name="Thomas B.C."/>
            <person name="Singh A."/>
            <person name="Wilkins M.J."/>
            <person name="Karaoz U."/>
            <person name="Brodie E.L."/>
            <person name="Williams K.H."/>
            <person name="Hubbard S.S."/>
            <person name="Banfield J.F."/>
        </authorList>
    </citation>
    <scope>NUCLEOTIDE SEQUENCE [LARGE SCALE GENOMIC DNA]</scope>
</reference>
<organism evidence="2 3">
    <name type="scientific">Candidatus Woesebacteria bacterium RIFCSPHIGHO2_02_FULL_39_13</name>
    <dbReference type="NCBI Taxonomy" id="1802505"/>
    <lineage>
        <taxon>Bacteria</taxon>
        <taxon>Candidatus Woeseibacteriota</taxon>
    </lineage>
</organism>
<feature type="transmembrane region" description="Helical" evidence="1">
    <location>
        <begin position="76"/>
        <end position="103"/>
    </location>
</feature>
<feature type="transmembrane region" description="Helical" evidence="1">
    <location>
        <begin position="372"/>
        <end position="391"/>
    </location>
</feature>
<dbReference type="STRING" id="1802505.A3D01_05635"/>
<evidence type="ECO:0008006" key="4">
    <source>
        <dbReference type="Google" id="ProtNLM"/>
    </source>
</evidence>
<name>A0A1F7Z0A5_9BACT</name>
<feature type="transmembrane region" description="Helical" evidence="1">
    <location>
        <begin position="322"/>
        <end position="342"/>
    </location>
</feature>
<feature type="transmembrane region" description="Helical" evidence="1">
    <location>
        <begin position="298"/>
        <end position="316"/>
    </location>
</feature>
<feature type="transmembrane region" description="Helical" evidence="1">
    <location>
        <begin position="163"/>
        <end position="192"/>
    </location>
</feature>
<keyword evidence="1" id="KW-1133">Transmembrane helix</keyword>
<dbReference type="EMBL" id="MGGR01000026">
    <property type="protein sequence ID" value="OGM32977.1"/>
    <property type="molecule type" value="Genomic_DNA"/>
</dbReference>
<evidence type="ECO:0000313" key="3">
    <source>
        <dbReference type="Proteomes" id="UP000177169"/>
    </source>
</evidence>
<feature type="transmembrane region" description="Helical" evidence="1">
    <location>
        <begin position="7"/>
        <end position="28"/>
    </location>
</feature>
<feature type="transmembrane region" description="Helical" evidence="1">
    <location>
        <begin position="347"/>
        <end position="366"/>
    </location>
</feature>
<evidence type="ECO:0000313" key="2">
    <source>
        <dbReference type="EMBL" id="OGM32977.1"/>
    </source>
</evidence>
<gene>
    <name evidence="2" type="ORF">A3D01_05635</name>
</gene>
<feature type="transmembrane region" description="Helical" evidence="1">
    <location>
        <begin position="204"/>
        <end position="220"/>
    </location>
</feature>
<feature type="transmembrane region" description="Helical" evidence="1">
    <location>
        <begin position="268"/>
        <end position="291"/>
    </location>
</feature>
<dbReference type="Proteomes" id="UP000177169">
    <property type="component" value="Unassembled WGS sequence"/>
</dbReference>
<accession>A0A1F7Z0A5</accession>
<sequence length="397" mass="45269">MEKNDGFVTSLILAITVFFFINFFYLGVTTTPEQINESDSLAYHIPLAQSLAKGKFLAPPDLDQGLGYYPAIGESILSFFIIFGIPLNLYNVIGLAVLFISAFKAGKSFGLEKNSSLVFATSIAFIHALLRLMLNQTVDVWLASSFLLSLYFVNEIRNNNRSYLLLGISVGLLSGIKYSGVIFSFAIIAVYFERFRKNLNVKRLLYFLVPFCLFGAFWYIRNFLLKGNPLWPSTFLIWKGDPTFPKFDFYSWNLLGNVIRNPRFLVDFLVALNSEFLLWPTVIFIALITGALKIKNKLVVLGFINFLLFLIFLPYWPGIGISNLRLIASVFIPLILAVFLLFQKVKIIKLVIPISLFNILFVTTELDFHPKLFTATAVIIIYLFFFSKKFLPRIFNL</sequence>
<feature type="transmembrane region" description="Helical" evidence="1">
    <location>
        <begin position="115"/>
        <end position="134"/>
    </location>
</feature>
<protein>
    <recommendedName>
        <fullName evidence="4">Glycosyltransferase RgtA/B/C/D-like domain-containing protein</fullName>
    </recommendedName>
</protein>
<evidence type="ECO:0000256" key="1">
    <source>
        <dbReference type="SAM" id="Phobius"/>
    </source>
</evidence>
<keyword evidence="1" id="KW-0812">Transmembrane</keyword>